<organism evidence="1">
    <name type="scientific">Spironucleus salmonicida</name>
    <dbReference type="NCBI Taxonomy" id="348837"/>
    <lineage>
        <taxon>Eukaryota</taxon>
        <taxon>Metamonada</taxon>
        <taxon>Diplomonadida</taxon>
        <taxon>Hexamitidae</taxon>
        <taxon>Hexamitinae</taxon>
        <taxon>Spironucleus</taxon>
    </lineage>
</organism>
<proteinExistence type="predicted"/>
<accession>V6LU85</accession>
<dbReference type="EMBL" id="AUWU02000006">
    <property type="protein sequence ID" value="KAH0572108.1"/>
    <property type="molecule type" value="Genomic_DNA"/>
</dbReference>
<dbReference type="Proteomes" id="UP000018208">
    <property type="component" value="Unassembled WGS sequence"/>
</dbReference>
<evidence type="ECO:0000313" key="1">
    <source>
        <dbReference type="EMBL" id="EST47818.1"/>
    </source>
</evidence>
<reference evidence="2" key="2">
    <citation type="submission" date="2020-12" db="EMBL/GenBank/DDBJ databases">
        <title>New Spironucleus salmonicida genome in near-complete chromosomes.</title>
        <authorList>
            <person name="Xu F."/>
            <person name="Kurt Z."/>
            <person name="Jimenez-Gonzalez A."/>
            <person name="Astvaldsson A."/>
            <person name="Andersson J.O."/>
            <person name="Svard S.G."/>
        </authorList>
    </citation>
    <scope>NUCLEOTIDE SEQUENCE</scope>
    <source>
        <strain evidence="2">ATCC 50377</strain>
    </source>
</reference>
<evidence type="ECO:0000313" key="3">
    <source>
        <dbReference type="Proteomes" id="UP000018208"/>
    </source>
</evidence>
<dbReference type="AlphaFoldDB" id="V6LU85"/>
<dbReference type="VEuPathDB" id="GiardiaDB:SS50377_26315"/>
<keyword evidence="3" id="KW-1185">Reference proteome</keyword>
<reference evidence="1 2" key="1">
    <citation type="journal article" date="2014" name="PLoS Genet.">
        <title>The Genome of Spironucleus salmonicida Highlights a Fish Pathogen Adapted to Fluctuating Environments.</title>
        <authorList>
            <person name="Xu F."/>
            <person name="Jerlstrom-Hultqvist J."/>
            <person name="Einarsson E."/>
            <person name="Astvaldsson A."/>
            <person name="Svard S.G."/>
            <person name="Andersson J.O."/>
        </authorList>
    </citation>
    <scope>NUCLEOTIDE SEQUENCE</scope>
    <source>
        <strain evidence="2">ATCC 50377</strain>
    </source>
</reference>
<name>V6LU85_9EUKA</name>
<gene>
    <name evidence="1" type="ORF">SS50377_12220</name>
    <name evidence="2" type="ORF">SS50377_26315</name>
</gene>
<evidence type="ECO:0000313" key="2">
    <source>
        <dbReference type="EMBL" id="KAH0572108.1"/>
    </source>
</evidence>
<protein>
    <submittedName>
        <fullName evidence="1">Uncharacterized protein</fullName>
    </submittedName>
</protein>
<dbReference type="EMBL" id="KI546035">
    <property type="protein sequence ID" value="EST47818.1"/>
    <property type="molecule type" value="Genomic_DNA"/>
</dbReference>
<sequence length="219" mass="25666">MEQSILDRIALQKQILYGDTGVQCYQNPQKVVYRIQIEEKNDPFAENYDEYAYDLQQQNEYAEVLMEDLPEPIHIPIQSPDIPIEFEENNQVSHFIIDNVDSSEAPSESQILDVIYKQKGQYSYENFDKQDNLDKEIDQKNTKLPKVPIKNPSVNKLTNDFRQILVDQKIMSQKIEPDFSNSQTFINNQDVIHKIIFLNNPRQTDFIDDILNLPVSRPE</sequence>